<dbReference type="EMBL" id="UZAN01044435">
    <property type="protein sequence ID" value="VDP80767.1"/>
    <property type="molecule type" value="Genomic_DNA"/>
</dbReference>
<dbReference type="WBParaSite" id="ECPE_0000733401-mRNA-1">
    <property type="protein sequence ID" value="ECPE_0000733401-mRNA-1"/>
    <property type="gene ID" value="ECPE_0000733401"/>
</dbReference>
<dbReference type="AlphaFoldDB" id="A0A183AK33"/>
<sequence length="210" mass="23525">MFVNRNWSKTIKQVDTDRAEKKTLIIKLPFKGDPAAEKVSRVLSAVVKTTFNAAKLTCVFSTSPIIRCQNKGNLPMLTSSMLSYQFKCTCAATYVGRTTRQLSKRIKEHQLTWLRHGGIGVIASSIVAHLVETGHRVDTNSSFTIIYGVPQHHTKAFRIKTLTTAEAIIIRLLKPELCAQKTLIQALKLPWPKADNITYERCDDPLSLSL</sequence>
<reference evidence="1 2" key="2">
    <citation type="submission" date="2018-11" db="EMBL/GenBank/DDBJ databases">
        <authorList>
            <consortium name="Pathogen Informatics"/>
        </authorList>
    </citation>
    <scope>NUCLEOTIDE SEQUENCE [LARGE SCALE GENOMIC DNA]</scope>
    <source>
        <strain evidence="1 2">Egypt</strain>
    </source>
</reference>
<keyword evidence="2" id="KW-1185">Reference proteome</keyword>
<name>A0A183AK33_9TREM</name>
<reference evidence="3" key="1">
    <citation type="submission" date="2016-06" db="UniProtKB">
        <authorList>
            <consortium name="WormBaseParasite"/>
        </authorList>
    </citation>
    <scope>IDENTIFICATION</scope>
</reference>
<evidence type="ECO:0000313" key="1">
    <source>
        <dbReference type="EMBL" id="VDP80767.1"/>
    </source>
</evidence>
<dbReference type="OrthoDB" id="6248590at2759"/>
<protein>
    <submittedName>
        <fullName evidence="3">GIY-YIG domain-containing protein</fullName>
    </submittedName>
</protein>
<evidence type="ECO:0000313" key="2">
    <source>
        <dbReference type="Proteomes" id="UP000272942"/>
    </source>
</evidence>
<gene>
    <name evidence="1" type="ORF">ECPE_LOCUS7318</name>
</gene>
<dbReference type="Proteomes" id="UP000272942">
    <property type="component" value="Unassembled WGS sequence"/>
</dbReference>
<accession>A0A183AK33</accession>
<proteinExistence type="predicted"/>
<organism evidence="3">
    <name type="scientific">Echinostoma caproni</name>
    <dbReference type="NCBI Taxonomy" id="27848"/>
    <lineage>
        <taxon>Eukaryota</taxon>
        <taxon>Metazoa</taxon>
        <taxon>Spiralia</taxon>
        <taxon>Lophotrochozoa</taxon>
        <taxon>Platyhelminthes</taxon>
        <taxon>Trematoda</taxon>
        <taxon>Digenea</taxon>
        <taxon>Plagiorchiida</taxon>
        <taxon>Echinostomata</taxon>
        <taxon>Echinostomatoidea</taxon>
        <taxon>Echinostomatidae</taxon>
        <taxon>Echinostoma</taxon>
    </lineage>
</organism>
<evidence type="ECO:0000313" key="3">
    <source>
        <dbReference type="WBParaSite" id="ECPE_0000733401-mRNA-1"/>
    </source>
</evidence>